<dbReference type="InterPro" id="IPR000719">
    <property type="entry name" value="Prot_kinase_dom"/>
</dbReference>
<dbReference type="PROSITE" id="PS50011">
    <property type="entry name" value="PROTEIN_KINASE_DOM"/>
    <property type="match status" value="1"/>
</dbReference>
<dbReference type="GO" id="GO:0016592">
    <property type="term" value="C:mediator complex"/>
    <property type="evidence" value="ECO:0007669"/>
    <property type="project" value="TreeGrafter"/>
</dbReference>
<feature type="domain" description="Protein kinase" evidence="19">
    <location>
        <begin position="11"/>
        <end position="333"/>
    </location>
</feature>
<dbReference type="SMART" id="SM00220">
    <property type="entry name" value="S_TKc"/>
    <property type="match status" value="1"/>
</dbReference>
<accession>A0AAW1NPA9</accession>
<evidence type="ECO:0000256" key="11">
    <source>
        <dbReference type="ARBA" id="ARBA00023242"/>
    </source>
</evidence>
<evidence type="ECO:0000256" key="15">
    <source>
        <dbReference type="ARBA" id="ARBA00049280"/>
    </source>
</evidence>
<dbReference type="GO" id="GO:0004693">
    <property type="term" value="F:cyclin-dependent protein serine/threonine kinase activity"/>
    <property type="evidence" value="ECO:0007669"/>
    <property type="project" value="UniProtKB-EC"/>
</dbReference>
<evidence type="ECO:0000256" key="4">
    <source>
        <dbReference type="ARBA" id="ARBA00012425"/>
    </source>
</evidence>
<evidence type="ECO:0000259" key="19">
    <source>
        <dbReference type="PROSITE" id="PS50011"/>
    </source>
</evidence>
<evidence type="ECO:0000256" key="3">
    <source>
        <dbReference type="ARBA" id="ARBA00012409"/>
    </source>
</evidence>
<evidence type="ECO:0000256" key="8">
    <source>
        <dbReference type="ARBA" id="ARBA00022741"/>
    </source>
</evidence>
<dbReference type="InterPro" id="IPR017441">
    <property type="entry name" value="Protein_kinase_ATP_BS"/>
</dbReference>
<evidence type="ECO:0000256" key="18">
    <source>
        <dbReference type="SAM" id="MobiDB-lite"/>
    </source>
</evidence>
<evidence type="ECO:0000256" key="10">
    <source>
        <dbReference type="ARBA" id="ARBA00022840"/>
    </source>
</evidence>
<dbReference type="Proteomes" id="UP001465755">
    <property type="component" value="Unassembled WGS sequence"/>
</dbReference>
<evidence type="ECO:0000256" key="12">
    <source>
        <dbReference type="ARBA" id="ARBA00041823"/>
    </source>
</evidence>
<evidence type="ECO:0000313" key="20">
    <source>
        <dbReference type="EMBL" id="KAK9789048.1"/>
    </source>
</evidence>
<protein>
    <recommendedName>
        <fullName evidence="12">Cyclin-dependent kinase 8</fullName>
        <ecNumber evidence="4">2.7.11.22</ecNumber>
        <ecNumber evidence="3">2.7.11.23</ecNumber>
    </recommendedName>
</protein>
<organism evidence="20 21">
    <name type="scientific">Symbiochloris irregularis</name>
    <dbReference type="NCBI Taxonomy" id="706552"/>
    <lineage>
        <taxon>Eukaryota</taxon>
        <taxon>Viridiplantae</taxon>
        <taxon>Chlorophyta</taxon>
        <taxon>core chlorophytes</taxon>
        <taxon>Trebouxiophyceae</taxon>
        <taxon>Trebouxiales</taxon>
        <taxon>Trebouxiaceae</taxon>
        <taxon>Symbiochloris</taxon>
    </lineage>
</organism>
<keyword evidence="7" id="KW-0479">Metal-binding</keyword>
<feature type="compositionally biased region" description="Pro residues" evidence="18">
    <location>
        <begin position="376"/>
        <end position="386"/>
    </location>
</feature>
<keyword evidence="5 17" id="KW-0723">Serine/threonine-protein kinase</keyword>
<evidence type="ECO:0000256" key="2">
    <source>
        <dbReference type="ARBA" id="ARBA00006485"/>
    </source>
</evidence>
<gene>
    <name evidence="20" type="ORF">WJX73_000754</name>
</gene>
<dbReference type="Pfam" id="PF00069">
    <property type="entry name" value="Pkinase"/>
    <property type="match status" value="1"/>
</dbReference>
<comment type="caution">
    <text evidence="20">The sequence shown here is derived from an EMBL/GenBank/DDBJ whole genome shotgun (WGS) entry which is preliminary data.</text>
</comment>
<evidence type="ECO:0000256" key="17">
    <source>
        <dbReference type="RuleBase" id="RU000304"/>
    </source>
</evidence>
<keyword evidence="21" id="KW-1185">Reference proteome</keyword>
<feature type="region of interest" description="Disordered" evidence="18">
    <location>
        <begin position="360"/>
        <end position="441"/>
    </location>
</feature>
<evidence type="ECO:0000256" key="7">
    <source>
        <dbReference type="ARBA" id="ARBA00022723"/>
    </source>
</evidence>
<keyword evidence="11" id="KW-0539">Nucleus</keyword>
<feature type="binding site" evidence="16">
    <location>
        <position position="41"/>
    </location>
    <ligand>
        <name>ATP</name>
        <dbReference type="ChEBI" id="CHEBI:30616"/>
    </ligand>
</feature>
<evidence type="ECO:0000256" key="14">
    <source>
        <dbReference type="ARBA" id="ARBA00048367"/>
    </source>
</evidence>
<dbReference type="Gene3D" id="1.10.510.10">
    <property type="entry name" value="Transferase(Phosphotransferase) domain 1"/>
    <property type="match status" value="1"/>
</dbReference>
<dbReference type="SUPFAM" id="SSF56112">
    <property type="entry name" value="Protein kinase-like (PK-like)"/>
    <property type="match status" value="1"/>
</dbReference>
<dbReference type="EMBL" id="JALJOQ010000214">
    <property type="protein sequence ID" value="KAK9789048.1"/>
    <property type="molecule type" value="Genomic_DNA"/>
</dbReference>
<dbReference type="InterPro" id="IPR008271">
    <property type="entry name" value="Ser/Thr_kinase_AS"/>
</dbReference>
<dbReference type="GO" id="GO:0005524">
    <property type="term" value="F:ATP binding"/>
    <property type="evidence" value="ECO:0007669"/>
    <property type="project" value="UniProtKB-UniRule"/>
</dbReference>
<dbReference type="PANTHER" id="PTHR24056:SF495">
    <property type="entry name" value="CYCLIN-DEPENDENT KINASE 8-RELATED"/>
    <property type="match status" value="1"/>
</dbReference>
<keyword evidence="6" id="KW-0808">Transferase</keyword>
<dbReference type="PROSITE" id="PS00108">
    <property type="entry name" value="PROTEIN_KINASE_ST"/>
    <property type="match status" value="1"/>
</dbReference>
<dbReference type="GO" id="GO:0008353">
    <property type="term" value="F:RNA polymerase II CTD heptapeptide repeat kinase activity"/>
    <property type="evidence" value="ECO:0007669"/>
    <property type="project" value="UniProtKB-EC"/>
</dbReference>
<dbReference type="Gene3D" id="3.30.200.20">
    <property type="entry name" value="Phosphorylase Kinase, domain 1"/>
    <property type="match status" value="1"/>
</dbReference>
<keyword evidence="9" id="KW-0418">Kinase</keyword>
<dbReference type="PROSITE" id="PS00107">
    <property type="entry name" value="PROTEIN_KINASE_ATP"/>
    <property type="match status" value="1"/>
</dbReference>
<evidence type="ECO:0000313" key="21">
    <source>
        <dbReference type="Proteomes" id="UP001465755"/>
    </source>
</evidence>
<dbReference type="AlphaFoldDB" id="A0AAW1NPA9"/>
<dbReference type="InterPro" id="IPR011009">
    <property type="entry name" value="Kinase-like_dom_sf"/>
</dbReference>
<evidence type="ECO:0000256" key="16">
    <source>
        <dbReference type="PROSITE-ProRule" id="PRU10141"/>
    </source>
</evidence>
<feature type="compositionally biased region" description="Polar residues" evidence="18">
    <location>
        <begin position="387"/>
        <end position="404"/>
    </location>
</feature>
<evidence type="ECO:0000256" key="13">
    <source>
        <dbReference type="ARBA" id="ARBA00047811"/>
    </source>
</evidence>
<proteinExistence type="inferred from homology"/>
<keyword evidence="8 16" id="KW-0547">Nucleotide-binding</keyword>
<comment type="catalytic activity">
    <reaction evidence="15">
        <text>[DNA-directed RNA polymerase] + ATP = phospho-[DNA-directed RNA polymerase] + ADP + H(+)</text>
        <dbReference type="Rhea" id="RHEA:10216"/>
        <dbReference type="Rhea" id="RHEA-COMP:11321"/>
        <dbReference type="Rhea" id="RHEA-COMP:11322"/>
        <dbReference type="ChEBI" id="CHEBI:15378"/>
        <dbReference type="ChEBI" id="CHEBI:30616"/>
        <dbReference type="ChEBI" id="CHEBI:43176"/>
        <dbReference type="ChEBI" id="CHEBI:68546"/>
        <dbReference type="ChEBI" id="CHEBI:456216"/>
        <dbReference type="EC" id="2.7.11.23"/>
    </reaction>
</comment>
<comment type="catalytic activity">
    <reaction evidence="14">
        <text>L-seryl-[protein] + ATP = O-phospho-L-seryl-[protein] + ADP + H(+)</text>
        <dbReference type="Rhea" id="RHEA:17989"/>
        <dbReference type="Rhea" id="RHEA-COMP:9863"/>
        <dbReference type="Rhea" id="RHEA-COMP:11604"/>
        <dbReference type="ChEBI" id="CHEBI:15378"/>
        <dbReference type="ChEBI" id="CHEBI:29999"/>
        <dbReference type="ChEBI" id="CHEBI:30616"/>
        <dbReference type="ChEBI" id="CHEBI:83421"/>
        <dbReference type="ChEBI" id="CHEBI:456216"/>
        <dbReference type="EC" id="2.7.11.22"/>
    </reaction>
</comment>
<dbReference type="EC" id="2.7.11.22" evidence="4"/>
<feature type="compositionally biased region" description="Polar residues" evidence="18">
    <location>
        <begin position="411"/>
        <end position="429"/>
    </location>
</feature>
<comment type="catalytic activity">
    <reaction evidence="13">
        <text>L-threonyl-[protein] + ATP = O-phospho-L-threonyl-[protein] + ADP + H(+)</text>
        <dbReference type="Rhea" id="RHEA:46608"/>
        <dbReference type="Rhea" id="RHEA-COMP:11060"/>
        <dbReference type="Rhea" id="RHEA-COMP:11605"/>
        <dbReference type="ChEBI" id="CHEBI:15378"/>
        <dbReference type="ChEBI" id="CHEBI:30013"/>
        <dbReference type="ChEBI" id="CHEBI:30616"/>
        <dbReference type="ChEBI" id="CHEBI:61977"/>
        <dbReference type="ChEBI" id="CHEBI:456216"/>
        <dbReference type="EC" id="2.7.11.22"/>
    </reaction>
</comment>
<reference evidence="20 21" key="1">
    <citation type="journal article" date="2024" name="Nat. Commun.">
        <title>Phylogenomics reveals the evolutionary origins of lichenization in chlorophyte algae.</title>
        <authorList>
            <person name="Puginier C."/>
            <person name="Libourel C."/>
            <person name="Otte J."/>
            <person name="Skaloud P."/>
            <person name="Haon M."/>
            <person name="Grisel S."/>
            <person name="Petersen M."/>
            <person name="Berrin J.G."/>
            <person name="Delaux P.M."/>
            <person name="Dal Grande F."/>
            <person name="Keller J."/>
        </authorList>
    </citation>
    <scope>NUCLEOTIDE SEQUENCE [LARGE SCALE GENOMIC DNA]</scope>
    <source>
        <strain evidence="20 21">SAG 2036</strain>
    </source>
</reference>
<dbReference type="InterPro" id="IPR050108">
    <property type="entry name" value="CDK"/>
</dbReference>
<evidence type="ECO:0000256" key="6">
    <source>
        <dbReference type="ARBA" id="ARBA00022679"/>
    </source>
</evidence>
<dbReference type="GO" id="GO:0046872">
    <property type="term" value="F:metal ion binding"/>
    <property type="evidence" value="ECO:0007669"/>
    <property type="project" value="UniProtKB-KW"/>
</dbReference>
<comment type="similarity">
    <text evidence="2">Belongs to the protein kinase superfamily. CMGC Ser/Thr protein kinase family. CDC2/CDKX subfamily.</text>
</comment>
<feature type="compositionally biased region" description="Basic and acidic residues" evidence="18">
    <location>
        <begin position="432"/>
        <end position="441"/>
    </location>
</feature>
<sequence>MPFNCSRFVLYDVVGKIGEGTYGEVYQAYTREATPRLLAIKTFKPGKEGEGVSPTAIREIMLLREMHHPNVVHLDATLICRQDPSLSLVFEYAEHDLYEMVRSHRERTAKSVPPGQGFGAYTLKSLMWQLLAGTAAMHAAHLMHRDLKPSNVLVMGEGSQQGQVKIADFGLARIFTSPLRPLSDNGVVVTIWYRAPELLLGAKHYTTAVDMWALGCIFGELLTLRPLFHGEERKTPATAFQIDQMDKIMRVMGAPSARTWPELEALPHWSNNADGVRSWQPHSKPPGLHQHLSNTARGGGTDKTAALDLLTALLEYNPRNRITAAQALNHPYFKQEPLPGNNAFVQNGQQVAWFPVRQKVPPKAPMDPQGTVTQPPRAPQGPPLPSVPTTGPNRLTPTVSQQQLDAAPNRRQPSSTVGTKRPASSQPQPQRRLPDGDDKGLLQEQILLAQL</sequence>
<evidence type="ECO:0000256" key="9">
    <source>
        <dbReference type="ARBA" id="ARBA00022777"/>
    </source>
</evidence>
<keyword evidence="10 16" id="KW-0067">ATP-binding</keyword>
<dbReference type="PANTHER" id="PTHR24056">
    <property type="entry name" value="CELL DIVISION PROTEIN KINASE"/>
    <property type="match status" value="1"/>
</dbReference>
<evidence type="ECO:0000256" key="1">
    <source>
        <dbReference type="ARBA" id="ARBA00004123"/>
    </source>
</evidence>
<dbReference type="EC" id="2.7.11.23" evidence="3"/>
<dbReference type="FunFam" id="1.10.510.10:FF:000408">
    <property type="entry name" value="Serine/threonine-protein kinase SSN3"/>
    <property type="match status" value="1"/>
</dbReference>
<comment type="subcellular location">
    <subcellularLocation>
        <location evidence="1">Nucleus</location>
    </subcellularLocation>
</comment>
<evidence type="ECO:0000256" key="5">
    <source>
        <dbReference type="ARBA" id="ARBA00022527"/>
    </source>
</evidence>
<name>A0AAW1NPA9_9CHLO</name>